<dbReference type="CDD" id="cd06257">
    <property type="entry name" value="DnaJ"/>
    <property type="match status" value="1"/>
</dbReference>
<dbReference type="RefSeq" id="XP_019915939.1">
    <property type="nucleotide sequence ID" value="XM_020060265.1"/>
</dbReference>
<dbReference type="PANTHER" id="PTHR44157:SF1">
    <property type="entry name" value="DNAJ HOMOLOG SUBFAMILY C MEMBER 11"/>
    <property type="match status" value="1"/>
</dbReference>
<dbReference type="SUPFAM" id="SSF46565">
    <property type="entry name" value="Chaperone J-domain"/>
    <property type="match status" value="1"/>
</dbReference>
<dbReference type="PROSITE" id="PS50076">
    <property type="entry name" value="DNAJ_2"/>
    <property type="match status" value="1"/>
</dbReference>
<evidence type="ECO:0000313" key="5">
    <source>
        <dbReference type="Proteomes" id="UP000092716"/>
    </source>
</evidence>
<dbReference type="OrthoDB" id="10250354at2759"/>
<sequence length="367" mass="42705">MEVVTWEDQIGGGEVETVGGLSTSKEESTRSRSDSREGTEAYGNNILWNIASMNNENKKYLLRNYVDKIKRISQYSVKPMYYDILSVSSNADGKTIRRSYLQLSKLFSVHRKMSLEHEECYYCIQKAYQMLTDKFEKFYYDVLNGYIHESTIEECRKQLESEAEVIYTNKMNEVKSIYLEKLKEEEKKNGLIIEKALFGNLTLKEEHINNSLNMEVITENDLEGPFLDLTVILQSRIENSSFLFNDEFSFAHFCDVPKPLIKIPCREDAAYADILQSTEMYLYIKYKFLNTDHELIVVDRSRFTLPQSTHRIFGNRICGPFSPVNVIKMKHLSNSIVDTIFHFFSKNKFYITLFTTILLCAQSVKSA</sequence>
<dbReference type="InterPro" id="IPR024586">
    <property type="entry name" value="DnaJ-like_C11_C"/>
</dbReference>
<keyword evidence="5" id="KW-1185">Reference proteome</keyword>
<proteinExistence type="predicted"/>
<gene>
    <name evidence="4" type="ORF">PCOAH_00034740</name>
</gene>
<name>A0A1B1E2H9_9APIC</name>
<dbReference type="Gene3D" id="1.10.287.110">
    <property type="entry name" value="DnaJ domain"/>
    <property type="match status" value="1"/>
</dbReference>
<evidence type="ECO:0000256" key="2">
    <source>
        <dbReference type="SAM" id="MobiDB-lite"/>
    </source>
</evidence>
<dbReference type="GO" id="GO:0005739">
    <property type="term" value="C:mitochondrion"/>
    <property type="evidence" value="ECO:0007669"/>
    <property type="project" value="GOC"/>
</dbReference>
<dbReference type="PANTHER" id="PTHR44157">
    <property type="entry name" value="DNAJ HOMOLOG SUBFAMILY C MEMBER 11"/>
    <property type="match status" value="1"/>
</dbReference>
<dbReference type="GeneID" id="30910205"/>
<dbReference type="InterPro" id="IPR036869">
    <property type="entry name" value="J_dom_sf"/>
</dbReference>
<dbReference type="EMBL" id="CP016249">
    <property type="protein sequence ID" value="ANQ09244.1"/>
    <property type="molecule type" value="Genomic_DNA"/>
</dbReference>
<dbReference type="InterPro" id="IPR001623">
    <property type="entry name" value="DnaJ_domain"/>
</dbReference>
<feature type="region of interest" description="Disordered" evidence="2">
    <location>
        <begin position="16"/>
        <end position="38"/>
    </location>
</feature>
<dbReference type="Pfam" id="PF11875">
    <property type="entry name" value="DnaJ-like_C11_C"/>
    <property type="match status" value="1"/>
</dbReference>
<evidence type="ECO:0000313" key="4">
    <source>
        <dbReference type="EMBL" id="ANQ09244.1"/>
    </source>
</evidence>
<dbReference type="Proteomes" id="UP000092716">
    <property type="component" value="Chromosome 11"/>
</dbReference>
<feature type="domain" description="J" evidence="3">
    <location>
        <begin position="80"/>
        <end position="144"/>
    </location>
</feature>
<evidence type="ECO:0000259" key="3">
    <source>
        <dbReference type="PROSITE" id="PS50076"/>
    </source>
</evidence>
<dbReference type="GO" id="GO:0042407">
    <property type="term" value="P:cristae formation"/>
    <property type="evidence" value="ECO:0007669"/>
    <property type="project" value="TreeGrafter"/>
</dbReference>
<evidence type="ECO:0000256" key="1">
    <source>
        <dbReference type="ARBA" id="ARBA00023186"/>
    </source>
</evidence>
<keyword evidence="1" id="KW-0143">Chaperone</keyword>
<reference evidence="5" key="1">
    <citation type="submission" date="2016-06" db="EMBL/GenBank/DDBJ databases">
        <title>First high quality genome sequence of Plasmodium coatneyi using continuous long reads from single molecule, real-time sequencing.</title>
        <authorList>
            <person name="Chien J.-T."/>
            <person name="Pakala S.B."/>
            <person name="Geraldo J.A."/>
            <person name="Lapp S.A."/>
            <person name="Barnwell J.W."/>
            <person name="Kissinger J.C."/>
            <person name="Galinski M.R."/>
            <person name="Humphrey J.C."/>
        </authorList>
    </citation>
    <scope>NUCLEOTIDE SEQUENCE [LARGE SCALE GENOMIC DNA]</scope>
    <source>
        <strain evidence="5">Hackeri</strain>
    </source>
</reference>
<dbReference type="InterPro" id="IPR052243">
    <property type="entry name" value="Mito_inner_membrane_organizer"/>
</dbReference>
<accession>A0A1B1E2H9</accession>
<dbReference type="KEGG" id="pcot:PCOAH_00034740"/>
<organism evidence="4 5">
    <name type="scientific">Plasmodium coatneyi</name>
    <dbReference type="NCBI Taxonomy" id="208452"/>
    <lineage>
        <taxon>Eukaryota</taxon>
        <taxon>Sar</taxon>
        <taxon>Alveolata</taxon>
        <taxon>Apicomplexa</taxon>
        <taxon>Aconoidasida</taxon>
        <taxon>Haemosporida</taxon>
        <taxon>Plasmodiidae</taxon>
        <taxon>Plasmodium</taxon>
    </lineage>
</organism>
<dbReference type="VEuPathDB" id="PlasmoDB:PCOAH_00034740"/>
<dbReference type="Pfam" id="PF00226">
    <property type="entry name" value="DnaJ"/>
    <property type="match status" value="1"/>
</dbReference>
<feature type="compositionally biased region" description="Basic and acidic residues" evidence="2">
    <location>
        <begin position="24"/>
        <end position="38"/>
    </location>
</feature>
<protein>
    <recommendedName>
        <fullName evidence="3">J domain-containing protein</fullName>
    </recommendedName>
</protein>
<dbReference type="AlphaFoldDB" id="A0A1B1E2H9"/>